<dbReference type="EMBL" id="UYRT01008762">
    <property type="protein sequence ID" value="VDK45918.1"/>
    <property type="molecule type" value="Genomic_DNA"/>
</dbReference>
<feature type="compositionally biased region" description="Polar residues" evidence="1">
    <location>
        <begin position="198"/>
        <end position="215"/>
    </location>
</feature>
<evidence type="ECO:0000313" key="2">
    <source>
        <dbReference type="EMBL" id="VDK45918.1"/>
    </source>
</evidence>
<protein>
    <submittedName>
        <fullName evidence="2 4">Uncharacterized protein</fullName>
    </submittedName>
</protein>
<gene>
    <name evidence="2" type="ORF">GPUH_LOCUS4572</name>
</gene>
<evidence type="ECO:0000256" key="1">
    <source>
        <dbReference type="SAM" id="MobiDB-lite"/>
    </source>
</evidence>
<evidence type="ECO:0000313" key="4">
    <source>
        <dbReference type="WBParaSite" id="GPUH_0000457901-mRNA-1"/>
    </source>
</evidence>
<reference evidence="4" key="1">
    <citation type="submission" date="2016-06" db="UniProtKB">
        <authorList>
            <consortium name="WormBaseParasite"/>
        </authorList>
    </citation>
    <scope>IDENTIFICATION</scope>
</reference>
<dbReference type="AlphaFoldDB" id="A0A183D781"/>
<evidence type="ECO:0000313" key="3">
    <source>
        <dbReference type="Proteomes" id="UP000271098"/>
    </source>
</evidence>
<feature type="compositionally biased region" description="Polar residues" evidence="1">
    <location>
        <begin position="159"/>
        <end position="174"/>
    </location>
</feature>
<feature type="compositionally biased region" description="Basic residues" evidence="1">
    <location>
        <begin position="216"/>
        <end position="226"/>
    </location>
</feature>
<keyword evidence="3" id="KW-1185">Reference proteome</keyword>
<feature type="compositionally biased region" description="Basic and acidic residues" evidence="1">
    <location>
        <begin position="74"/>
        <end position="89"/>
    </location>
</feature>
<feature type="region of interest" description="Disordered" evidence="1">
    <location>
        <begin position="35"/>
        <end position="89"/>
    </location>
</feature>
<name>A0A183D781_9BILA</name>
<dbReference type="Proteomes" id="UP000271098">
    <property type="component" value="Unassembled WGS sequence"/>
</dbReference>
<reference evidence="2 3" key="2">
    <citation type="submission" date="2018-11" db="EMBL/GenBank/DDBJ databases">
        <authorList>
            <consortium name="Pathogen Informatics"/>
        </authorList>
    </citation>
    <scope>NUCLEOTIDE SEQUENCE [LARGE SCALE GENOMIC DNA]</scope>
</reference>
<proteinExistence type="predicted"/>
<feature type="region of interest" description="Disordered" evidence="1">
    <location>
        <begin position="155"/>
        <end position="249"/>
    </location>
</feature>
<accession>A0A183D781</accession>
<dbReference type="WBParaSite" id="GPUH_0000457901-mRNA-1">
    <property type="protein sequence ID" value="GPUH_0000457901-mRNA-1"/>
    <property type="gene ID" value="GPUH_0000457901"/>
</dbReference>
<organism evidence="4">
    <name type="scientific">Gongylonema pulchrum</name>
    <dbReference type="NCBI Taxonomy" id="637853"/>
    <lineage>
        <taxon>Eukaryota</taxon>
        <taxon>Metazoa</taxon>
        <taxon>Ecdysozoa</taxon>
        <taxon>Nematoda</taxon>
        <taxon>Chromadorea</taxon>
        <taxon>Rhabditida</taxon>
        <taxon>Spirurina</taxon>
        <taxon>Spiruromorpha</taxon>
        <taxon>Spiruroidea</taxon>
        <taxon>Gongylonematidae</taxon>
        <taxon>Gongylonema</taxon>
    </lineage>
</organism>
<sequence>MVSHSKIFPLILTNVGNNKPPPTVMVVRFRQIPKPEKVESAKLSPSPLLKEQSEAESQSDTSGEKQRLLNTTTSKHESQDTAKDTESVEDFRTTIRGHSLYGGYHAVAGDGFSDDGYQTAAVTSDFLDDEYQTAIRNGFSHTDLKTVSSTYRSEAIKTKSPSSKGNKHISQTGGSKARMESRPSRSSEQVSDADESQSRMMSGFTKSSEPSLHSRQSSKKLSKVKLRPQAETSDESRSESAPVLEGPDLTSTEIEKSAEHQKEGNVIVVGDKWKILFNSAKHVIFRRNDLIRSVCK</sequence>